<dbReference type="SMART" id="SM00708">
    <property type="entry name" value="PhBP"/>
    <property type="match status" value="1"/>
</dbReference>
<dbReference type="GO" id="GO:0005549">
    <property type="term" value="F:odorant binding"/>
    <property type="evidence" value="ECO:0007669"/>
    <property type="project" value="InterPro"/>
</dbReference>
<evidence type="ECO:0000256" key="1">
    <source>
        <dbReference type="ARBA" id="ARBA00004613"/>
    </source>
</evidence>
<dbReference type="InterPro" id="IPR036728">
    <property type="entry name" value="PBP_GOBP_sf"/>
</dbReference>
<reference evidence="5" key="2">
    <citation type="submission" date="2020-05" db="UniProtKB">
        <authorList>
            <consortium name="EnsemblMetazoa"/>
        </authorList>
    </citation>
    <scope>IDENTIFICATION</scope>
    <source>
        <strain evidence="5">A-37</strain>
    </source>
</reference>
<organism evidence="5 6">
    <name type="scientific">Anopheles culicifacies</name>
    <dbReference type="NCBI Taxonomy" id="139723"/>
    <lineage>
        <taxon>Eukaryota</taxon>
        <taxon>Metazoa</taxon>
        <taxon>Ecdysozoa</taxon>
        <taxon>Arthropoda</taxon>
        <taxon>Hexapoda</taxon>
        <taxon>Insecta</taxon>
        <taxon>Pterygota</taxon>
        <taxon>Neoptera</taxon>
        <taxon>Endopterygota</taxon>
        <taxon>Diptera</taxon>
        <taxon>Nematocera</taxon>
        <taxon>Culicoidea</taxon>
        <taxon>Culicidae</taxon>
        <taxon>Anophelinae</taxon>
        <taxon>Anopheles</taxon>
        <taxon>culicifacies species complex</taxon>
    </lineage>
</organism>
<dbReference type="GO" id="GO:0007608">
    <property type="term" value="P:sensory perception of smell"/>
    <property type="evidence" value="ECO:0007669"/>
    <property type="project" value="TreeGrafter"/>
</dbReference>
<dbReference type="PANTHER" id="PTHR21364">
    <property type="entry name" value="GENERAL ODORANT-BINDING PROTEIN 19A"/>
    <property type="match status" value="1"/>
</dbReference>
<dbReference type="AlphaFoldDB" id="A0A3F2YVD3"/>
<dbReference type="Gene3D" id="1.10.238.20">
    <property type="entry name" value="Pheromone/general odorant binding protein domain"/>
    <property type="match status" value="1"/>
</dbReference>
<dbReference type="GO" id="GO:0005576">
    <property type="term" value="C:extracellular region"/>
    <property type="evidence" value="ECO:0007669"/>
    <property type="project" value="UniProtKB-SubCell"/>
</dbReference>
<evidence type="ECO:0000256" key="3">
    <source>
        <dbReference type="ARBA" id="ARBA00022525"/>
    </source>
</evidence>
<accession>A0A3F2YVD3</accession>
<evidence type="ECO:0000313" key="5">
    <source>
        <dbReference type="EnsemblMetazoa" id="ACUA029159-PA"/>
    </source>
</evidence>
<protein>
    <submittedName>
        <fullName evidence="5">Uncharacterized protein</fullName>
    </submittedName>
</protein>
<dbReference type="Pfam" id="PF01395">
    <property type="entry name" value="PBP_GOBP"/>
    <property type="match status" value="1"/>
</dbReference>
<keyword evidence="6" id="KW-1185">Reference proteome</keyword>
<sequence length="164" mass="18324">MTPYATPSSSQLSIVLVALCGWCLLLSCSPATGVVNAQQQQQQATITQSDMDEIAKGMRKICISRHKITEEMANYPRQGVFPDEKDFKCYVACLMDLTQTSKKGKLNYDAAVKQIDILPEEYRGPFRLGLDSCRTAADNIADRCDVAYTLLKCFFKASPKFFFP</sequence>
<dbReference type="STRING" id="139723.A0A3F2YVD3"/>
<comment type="subcellular location">
    <subcellularLocation>
        <location evidence="1">Secreted</location>
    </subcellularLocation>
</comment>
<dbReference type="GO" id="GO:0042048">
    <property type="term" value="P:olfactory behavior"/>
    <property type="evidence" value="ECO:0007669"/>
    <property type="project" value="TreeGrafter"/>
</dbReference>
<evidence type="ECO:0000256" key="4">
    <source>
        <dbReference type="SAM" id="SignalP"/>
    </source>
</evidence>
<feature type="chain" id="PRO_5017681491" evidence="4">
    <location>
        <begin position="34"/>
        <end position="164"/>
    </location>
</feature>
<dbReference type="CDD" id="cd23992">
    <property type="entry name" value="PBP_GOBP"/>
    <property type="match status" value="1"/>
</dbReference>
<keyword evidence="4" id="KW-0732">Signal</keyword>
<dbReference type="Proteomes" id="UP000075883">
    <property type="component" value="Unassembled WGS sequence"/>
</dbReference>
<dbReference type="FunFam" id="1.10.238.20:FF:000001">
    <property type="entry name" value="General odorant-binding protein lush"/>
    <property type="match status" value="1"/>
</dbReference>
<evidence type="ECO:0000313" key="6">
    <source>
        <dbReference type="Proteomes" id="UP000075883"/>
    </source>
</evidence>
<dbReference type="PANTHER" id="PTHR21364:SF2">
    <property type="entry name" value="GENERAL ODORANT-BINDING PROTEIN 19A"/>
    <property type="match status" value="1"/>
</dbReference>
<proteinExistence type="inferred from homology"/>
<reference evidence="6" key="1">
    <citation type="submission" date="2013-09" db="EMBL/GenBank/DDBJ databases">
        <title>The Genome Sequence of Anopheles culicifacies species A.</title>
        <authorList>
            <consortium name="The Broad Institute Genomics Platform"/>
            <person name="Neafsey D.E."/>
            <person name="Besansky N."/>
            <person name="Howell P."/>
            <person name="Walton C."/>
            <person name="Young S.K."/>
            <person name="Zeng Q."/>
            <person name="Gargeya S."/>
            <person name="Fitzgerald M."/>
            <person name="Haas B."/>
            <person name="Abouelleil A."/>
            <person name="Allen A.W."/>
            <person name="Alvarado L."/>
            <person name="Arachchi H.M."/>
            <person name="Berlin A.M."/>
            <person name="Chapman S.B."/>
            <person name="Gainer-Dewar J."/>
            <person name="Goldberg J."/>
            <person name="Griggs A."/>
            <person name="Gujja S."/>
            <person name="Hansen M."/>
            <person name="Howarth C."/>
            <person name="Imamovic A."/>
            <person name="Ireland A."/>
            <person name="Larimer J."/>
            <person name="McCowan C."/>
            <person name="Murphy C."/>
            <person name="Pearson M."/>
            <person name="Poon T.W."/>
            <person name="Priest M."/>
            <person name="Roberts A."/>
            <person name="Saif S."/>
            <person name="Shea T."/>
            <person name="Sisk P."/>
            <person name="Sykes S."/>
            <person name="Wortman J."/>
            <person name="Nusbaum C."/>
            <person name="Birren B."/>
        </authorList>
    </citation>
    <scope>NUCLEOTIDE SEQUENCE [LARGE SCALE GENOMIC DNA]</scope>
    <source>
        <strain evidence="6">A-37</strain>
    </source>
</reference>
<evidence type="ECO:0000256" key="2">
    <source>
        <dbReference type="ARBA" id="ARBA00008098"/>
    </source>
</evidence>
<comment type="similarity">
    <text evidence="2">Belongs to the PBP/GOBP family.</text>
</comment>
<dbReference type="EnsemblMetazoa" id="ACUA029159-RA">
    <property type="protein sequence ID" value="ACUA029159-PA"/>
    <property type="gene ID" value="ACUA029159"/>
</dbReference>
<dbReference type="SUPFAM" id="SSF47565">
    <property type="entry name" value="Insect pheromone/odorant-binding proteins"/>
    <property type="match status" value="1"/>
</dbReference>
<feature type="signal peptide" evidence="4">
    <location>
        <begin position="1"/>
        <end position="33"/>
    </location>
</feature>
<dbReference type="EMBL" id="AXCM01003688">
    <property type="status" value="NOT_ANNOTATED_CDS"/>
    <property type="molecule type" value="Genomic_DNA"/>
</dbReference>
<dbReference type="GO" id="GO:0035275">
    <property type="term" value="F:dibutyl phthalate binding"/>
    <property type="evidence" value="ECO:0007669"/>
    <property type="project" value="TreeGrafter"/>
</dbReference>
<name>A0A3F2YVD3_9DIPT</name>
<dbReference type="InterPro" id="IPR006170">
    <property type="entry name" value="PBP/GOBP"/>
</dbReference>
<dbReference type="VEuPathDB" id="VectorBase:ACUA029159"/>
<keyword evidence="3" id="KW-0964">Secreted</keyword>